<feature type="transmembrane region" description="Helical" evidence="1">
    <location>
        <begin position="84"/>
        <end position="108"/>
    </location>
</feature>
<dbReference type="AlphaFoldDB" id="A0A9X6NFC6"/>
<sequence>MHQQRRLPKWASAIRVRPYFGLLDGETAKRFCIVSSMAVSSWTFCIAAFELHLYAIVKHDVTYYGSWGMNYEFVYSGTDAVRSALIFFCVLSAVVSSLLFFTAALLLRWKKNFTDWKQEAFLLATALFVFFRMTAYIFTSFVNDPMYSYWVVMGLLNTLLILIQIQNGLVFWTLYLDSRTVICDGWGKPIGTNYRVNGDHDQASATDNKAAMRLQTIEVVAAQELVVFIESVAGAGRGSSRPEEQILMSSPVLIHQVSRDPAVCVYSL</sequence>
<keyword evidence="1" id="KW-0472">Membrane</keyword>
<dbReference type="EMBL" id="MTYJ01000173">
    <property type="protein sequence ID" value="OWA49781.1"/>
    <property type="molecule type" value="Genomic_DNA"/>
</dbReference>
<feature type="transmembrane region" description="Helical" evidence="1">
    <location>
        <begin position="147"/>
        <end position="165"/>
    </location>
</feature>
<protein>
    <submittedName>
        <fullName evidence="2">Uncharacterized protein</fullName>
    </submittedName>
</protein>
<accession>A0A9X6NFC6</accession>
<keyword evidence="1" id="KW-0812">Transmembrane</keyword>
<feature type="transmembrane region" description="Helical" evidence="1">
    <location>
        <begin position="31"/>
        <end position="57"/>
    </location>
</feature>
<dbReference type="Proteomes" id="UP000192578">
    <property type="component" value="Unassembled WGS sequence"/>
</dbReference>
<organism evidence="2 3">
    <name type="scientific">Hypsibius exemplaris</name>
    <name type="common">Freshwater tardigrade</name>
    <dbReference type="NCBI Taxonomy" id="2072580"/>
    <lineage>
        <taxon>Eukaryota</taxon>
        <taxon>Metazoa</taxon>
        <taxon>Ecdysozoa</taxon>
        <taxon>Tardigrada</taxon>
        <taxon>Eutardigrada</taxon>
        <taxon>Parachela</taxon>
        <taxon>Hypsibioidea</taxon>
        <taxon>Hypsibiidae</taxon>
        <taxon>Hypsibius</taxon>
    </lineage>
</organism>
<evidence type="ECO:0000256" key="1">
    <source>
        <dbReference type="SAM" id="Phobius"/>
    </source>
</evidence>
<gene>
    <name evidence="2" type="ORF">BV898_14318</name>
</gene>
<keyword evidence="1" id="KW-1133">Transmembrane helix</keyword>
<comment type="caution">
    <text evidence="2">The sequence shown here is derived from an EMBL/GenBank/DDBJ whole genome shotgun (WGS) entry which is preliminary data.</text>
</comment>
<evidence type="ECO:0000313" key="3">
    <source>
        <dbReference type="Proteomes" id="UP000192578"/>
    </source>
</evidence>
<feature type="transmembrane region" description="Helical" evidence="1">
    <location>
        <begin position="120"/>
        <end position="141"/>
    </location>
</feature>
<evidence type="ECO:0000313" key="2">
    <source>
        <dbReference type="EMBL" id="OWA49781.1"/>
    </source>
</evidence>
<name>A0A9X6NFC6_HYPEX</name>
<proteinExistence type="predicted"/>
<reference evidence="3" key="1">
    <citation type="submission" date="2017-01" db="EMBL/GenBank/DDBJ databases">
        <title>Comparative genomics of anhydrobiosis in the tardigrade Hypsibius dujardini.</title>
        <authorList>
            <person name="Yoshida Y."/>
            <person name="Koutsovoulos G."/>
            <person name="Laetsch D."/>
            <person name="Stevens L."/>
            <person name="Kumar S."/>
            <person name="Horikawa D."/>
            <person name="Ishino K."/>
            <person name="Komine S."/>
            <person name="Tomita M."/>
            <person name="Blaxter M."/>
            <person name="Arakawa K."/>
        </authorList>
    </citation>
    <scope>NUCLEOTIDE SEQUENCE [LARGE SCALE GENOMIC DNA]</scope>
    <source>
        <strain evidence="3">Z151</strain>
    </source>
</reference>
<keyword evidence="3" id="KW-1185">Reference proteome</keyword>